<dbReference type="Proteomes" id="UP000823674">
    <property type="component" value="Unassembled WGS sequence"/>
</dbReference>
<organism evidence="2 3">
    <name type="scientific">Brassica rapa subsp. trilocularis</name>
    <dbReference type="NCBI Taxonomy" id="1813537"/>
    <lineage>
        <taxon>Eukaryota</taxon>
        <taxon>Viridiplantae</taxon>
        <taxon>Streptophyta</taxon>
        <taxon>Embryophyta</taxon>
        <taxon>Tracheophyta</taxon>
        <taxon>Spermatophyta</taxon>
        <taxon>Magnoliopsida</taxon>
        <taxon>eudicotyledons</taxon>
        <taxon>Gunneridae</taxon>
        <taxon>Pentapetalae</taxon>
        <taxon>rosids</taxon>
        <taxon>malvids</taxon>
        <taxon>Brassicales</taxon>
        <taxon>Brassicaceae</taxon>
        <taxon>Brassiceae</taxon>
        <taxon>Brassica</taxon>
    </lineage>
</organism>
<accession>A0ABQ7KM91</accession>
<evidence type="ECO:0000256" key="1">
    <source>
        <dbReference type="SAM" id="MobiDB-lite"/>
    </source>
</evidence>
<feature type="compositionally biased region" description="Basic and acidic residues" evidence="1">
    <location>
        <begin position="139"/>
        <end position="163"/>
    </location>
</feature>
<proteinExistence type="predicted"/>
<feature type="compositionally biased region" description="Basic and acidic residues" evidence="1">
    <location>
        <begin position="41"/>
        <end position="64"/>
    </location>
</feature>
<feature type="compositionally biased region" description="Acidic residues" evidence="1">
    <location>
        <begin position="73"/>
        <end position="86"/>
    </location>
</feature>
<comment type="caution">
    <text evidence="2">The sequence shown here is derived from an EMBL/GenBank/DDBJ whole genome shotgun (WGS) entry which is preliminary data.</text>
</comment>
<dbReference type="EMBL" id="JADBGQ010000025">
    <property type="protein sequence ID" value="KAG5374339.1"/>
    <property type="molecule type" value="Genomic_DNA"/>
</dbReference>
<evidence type="ECO:0000313" key="2">
    <source>
        <dbReference type="EMBL" id="KAG5374339.1"/>
    </source>
</evidence>
<reference evidence="2 3" key="1">
    <citation type="submission" date="2021-03" db="EMBL/GenBank/DDBJ databases">
        <authorList>
            <person name="King G.J."/>
            <person name="Bancroft I."/>
            <person name="Baten A."/>
            <person name="Bloomfield J."/>
            <person name="Borpatragohain P."/>
            <person name="He Z."/>
            <person name="Irish N."/>
            <person name="Irwin J."/>
            <person name="Liu K."/>
            <person name="Mauleon R.P."/>
            <person name="Moore J."/>
            <person name="Morris R."/>
            <person name="Ostergaard L."/>
            <person name="Wang B."/>
            <person name="Wells R."/>
        </authorList>
    </citation>
    <scope>NUCLEOTIDE SEQUENCE [LARGE SCALE GENOMIC DNA]</scope>
    <source>
        <strain evidence="2">R-o-18</strain>
        <tissue evidence="2">Leaf</tissue>
    </source>
</reference>
<feature type="region of interest" description="Disordered" evidence="1">
    <location>
        <begin position="122"/>
        <end position="163"/>
    </location>
</feature>
<evidence type="ECO:0000313" key="3">
    <source>
        <dbReference type="Proteomes" id="UP000823674"/>
    </source>
</evidence>
<name>A0ABQ7KM91_BRACM</name>
<feature type="region of interest" description="Disordered" evidence="1">
    <location>
        <begin position="39"/>
        <end position="109"/>
    </location>
</feature>
<gene>
    <name evidence="2" type="primary">A05p000910.1_BraROA</name>
    <name evidence="2" type="ORF">IGI04_042347</name>
</gene>
<feature type="compositionally biased region" description="Basic and acidic residues" evidence="1">
    <location>
        <begin position="122"/>
        <end position="132"/>
    </location>
</feature>
<protein>
    <submittedName>
        <fullName evidence="2">Uncharacterized protein</fullName>
    </submittedName>
</protein>
<keyword evidence="3" id="KW-1185">Reference proteome</keyword>
<sequence length="163" mass="18535">MFKENGNIFGYSFGARVVENYENLTRTDSMHESLIEMTSNLEHEGGNETRTPNREETSREESSGSHDQAVESNDQEEGAEENDEDLDKPTDGDVLALPKGPMTRSRSRKLTQAIGGLVKMSWKQEECTNGERIRRRSRASKEEQDAERSNDRANESDHDLYYG</sequence>